<dbReference type="RefSeq" id="XP_024750164.1">
    <property type="nucleotide sequence ID" value="XM_024890366.1"/>
</dbReference>
<keyword evidence="3" id="KW-0812">Transmembrane</keyword>
<proteinExistence type="inferred from homology"/>
<feature type="transmembrane region" description="Helical" evidence="3">
    <location>
        <begin position="12"/>
        <end position="30"/>
    </location>
</feature>
<organism evidence="4 5">
    <name type="scientific">Trichoderma citrinoviride</name>
    <dbReference type="NCBI Taxonomy" id="58853"/>
    <lineage>
        <taxon>Eukaryota</taxon>
        <taxon>Fungi</taxon>
        <taxon>Dikarya</taxon>
        <taxon>Ascomycota</taxon>
        <taxon>Pezizomycotina</taxon>
        <taxon>Sordariomycetes</taxon>
        <taxon>Hypocreomycetidae</taxon>
        <taxon>Hypocreales</taxon>
        <taxon>Hypocreaceae</taxon>
        <taxon>Trichoderma</taxon>
    </lineage>
</organism>
<evidence type="ECO:0000256" key="2">
    <source>
        <dbReference type="SAM" id="MobiDB-lite"/>
    </source>
</evidence>
<dbReference type="SUPFAM" id="SSF54637">
    <property type="entry name" value="Thioesterase/thiol ester dehydrase-isomerase"/>
    <property type="match status" value="1"/>
</dbReference>
<dbReference type="PANTHER" id="PTHR12475">
    <property type="match status" value="1"/>
</dbReference>
<dbReference type="Proteomes" id="UP000241546">
    <property type="component" value="Unassembled WGS sequence"/>
</dbReference>
<dbReference type="GeneID" id="36598484"/>
<feature type="compositionally biased region" description="Polar residues" evidence="2">
    <location>
        <begin position="40"/>
        <end position="49"/>
    </location>
</feature>
<comment type="similarity">
    <text evidence="1">Belongs to the lcsJ thioesterase family.</text>
</comment>
<protein>
    <recommendedName>
        <fullName evidence="6">Thioesterase/thiol ester dehydrase-isomerase</fullName>
    </recommendedName>
</protein>
<feature type="region of interest" description="Disordered" evidence="2">
    <location>
        <begin position="35"/>
        <end position="55"/>
    </location>
</feature>
<keyword evidence="5" id="KW-1185">Reference proteome</keyword>
<sequence length="280" mass="32760">MKDNVFLFFETWYGNAIMVFIILHFGMLPFERTTRAHGRSNPSQQQQRTDSPDGYGTFMRDMFRIENTLDSTERYPLFQPVVMSTYVPSMELDMDLHNSNSTFFSDLDVCRTKLMGQIVEPVWPMDDMEIEYEDQDGKDKREKIEGRPAIILGATHTSFKYEIEPQTTYRIKSRILGWDSRWTFVGSWILGDTEPKGVIYATSLAKYVIKKGSVTVRPEQFFTECGWLPLRNDQGHREMQLTGKDKVWSWLETEGYAESGITVIRTWKEAILLMEQEYED</sequence>
<gene>
    <name evidence="4" type="ORF">BBK36DRAFT_1117555</name>
</gene>
<dbReference type="AlphaFoldDB" id="A0A2T4BBZ3"/>
<dbReference type="OrthoDB" id="265761at2759"/>
<evidence type="ECO:0000313" key="4">
    <source>
        <dbReference type="EMBL" id="PTB66844.1"/>
    </source>
</evidence>
<evidence type="ECO:0000256" key="1">
    <source>
        <dbReference type="ARBA" id="ARBA00038476"/>
    </source>
</evidence>
<dbReference type="InterPro" id="IPR029069">
    <property type="entry name" value="HotDog_dom_sf"/>
</dbReference>
<dbReference type="InterPro" id="IPR051490">
    <property type="entry name" value="THEM6_lcsJ_thioesterase"/>
</dbReference>
<keyword evidence="3" id="KW-1133">Transmembrane helix</keyword>
<keyword evidence="3" id="KW-0472">Membrane</keyword>
<dbReference type="PANTHER" id="PTHR12475:SF4">
    <property type="entry name" value="PROTEIN THEM6"/>
    <property type="match status" value="1"/>
</dbReference>
<name>A0A2T4BBZ3_9HYPO</name>
<reference evidence="5" key="1">
    <citation type="submission" date="2016-07" db="EMBL/GenBank/DDBJ databases">
        <title>Multiple horizontal gene transfer events from other fungi enriched the ability of initially mycotrophic Trichoderma (Ascomycota) to feed on dead plant biomass.</title>
        <authorList>
            <consortium name="DOE Joint Genome Institute"/>
            <person name="Atanasova L."/>
            <person name="Chenthamara K."/>
            <person name="Zhang J."/>
            <person name="Grujic M."/>
            <person name="Henrissat B."/>
            <person name="Kuo A."/>
            <person name="Aerts A."/>
            <person name="Salamov A."/>
            <person name="Lipzen A."/>
            <person name="Labutti K."/>
            <person name="Barry K."/>
            <person name="Miao Y."/>
            <person name="Rahimi M.J."/>
            <person name="Shen Q."/>
            <person name="Grigoriev I.V."/>
            <person name="Kubicek C.P."/>
            <person name="Druzhinina I.S."/>
        </authorList>
    </citation>
    <scope>NUCLEOTIDE SEQUENCE [LARGE SCALE GENOMIC DNA]</scope>
    <source>
        <strain evidence="5">TUCIM 6016</strain>
    </source>
</reference>
<evidence type="ECO:0008006" key="6">
    <source>
        <dbReference type="Google" id="ProtNLM"/>
    </source>
</evidence>
<evidence type="ECO:0000313" key="5">
    <source>
        <dbReference type="Proteomes" id="UP000241546"/>
    </source>
</evidence>
<dbReference type="EMBL" id="KZ680212">
    <property type="protein sequence ID" value="PTB66844.1"/>
    <property type="molecule type" value="Genomic_DNA"/>
</dbReference>
<evidence type="ECO:0000256" key="3">
    <source>
        <dbReference type="SAM" id="Phobius"/>
    </source>
</evidence>
<accession>A0A2T4BBZ3</accession>